<keyword evidence="1" id="KW-1133">Transmembrane helix</keyword>
<feature type="transmembrane region" description="Helical" evidence="1">
    <location>
        <begin position="59"/>
        <end position="80"/>
    </location>
</feature>
<name>A0A1X7K7V6_9MICO</name>
<keyword evidence="1" id="KW-0472">Membrane</keyword>
<accession>A0A1X7K7V6</accession>
<dbReference type="EMBL" id="FXAY01000003">
    <property type="protein sequence ID" value="SMG36916.1"/>
    <property type="molecule type" value="Genomic_DNA"/>
</dbReference>
<dbReference type="OrthoDB" id="5111891at2"/>
<evidence type="ECO:0000256" key="1">
    <source>
        <dbReference type="SAM" id="Phobius"/>
    </source>
</evidence>
<dbReference type="STRING" id="150121.SAMN06296010_2207"/>
<sequence length="130" mass="13951">MSDMVSSSNAPAAEQPLVVIGDVTVTEHWLVTPSGSTALSGTEIFVTDFTRVESKTPTWAIVLAILGFFFLFLGLLFLLVREQVATGYVQVTVRNGTLLHTTNIPAANSATAPDVFGRVQYARHIIAQAS</sequence>
<dbReference type="RefSeq" id="WP_139824864.1">
    <property type="nucleotide sequence ID" value="NZ_FXAY01000003.1"/>
</dbReference>
<protein>
    <submittedName>
        <fullName evidence="2">Uncharacterized protein</fullName>
    </submittedName>
</protein>
<dbReference type="AlphaFoldDB" id="A0A1X7K7V6"/>
<evidence type="ECO:0000313" key="3">
    <source>
        <dbReference type="Proteomes" id="UP000193244"/>
    </source>
</evidence>
<reference evidence="3" key="1">
    <citation type="submission" date="2017-04" db="EMBL/GenBank/DDBJ databases">
        <authorList>
            <person name="Varghese N."/>
            <person name="Submissions S."/>
        </authorList>
    </citation>
    <scope>NUCLEOTIDE SEQUENCE [LARGE SCALE GENOMIC DNA]</scope>
    <source>
        <strain evidence="3">VKM Ac-2510</strain>
    </source>
</reference>
<organism evidence="2 3">
    <name type="scientific">Agreia pratensis</name>
    <dbReference type="NCBI Taxonomy" id="150121"/>
    <lineage>
        <taxon>Bacteria</taxon>
        <taxon>Bacillati</taxon>
        <taxon>Actinomycetota</taxon>
        <taxon>Actinomycetes</taxon>
        <taxon>Micrococcales</taxon>
        <taxon>Microbacteriaceae</taxon>
        <taxon>Agreia</taxon>
    </lineage>
</organism>
<proteinExistence type="predicted"/>
<evidence type="ECO:0000313" key="2">
    <source>
        <dbReference type="EMBL" id="SMG36916.1"/>
    </source>
</evidence>
<gene>
    <name evidence="2" type="ORF">SAMN06296010_2207</name>
</gene>
<dbReference type="Proteomes" id="UP000193244">
    <property type="component" value="Unassembled WGS sequence"/>
</dbReference>
<keyword evidence="3" id="KW-1185">Reference proteome</keyword>
<keyword evidence="1" id="KW-0812">Transmembrane</keyword>